<dbReference type="OMA" id="NTPICKP"/>
<evidence type="ECO:0000313" key="2">
    <source>
        <dbReference type="Proteomes" id="UP000030669"/>
    </source>
</evidence>
<dbReference type="RefSeq" id="XP_007865479.1">
    <property type="nucleotide sequence ID" value="XM_007867288.1"/>
</dbReference>
<dbReference type="Gene3D" id="3.40.50.1820">
    <property type="entry name" value="alpha/beta hydrolase"/>
    <property type="match status" value="1"/>
</dbReference>
<dbReference type="HOGENOM" id="CLU_045014_1_0_1"/>
<dbReference type="AlphaFoldDB" id="S7RSP6"/>
<dbReference type="EMBL" id="KB469301">
    <property type="protein sequence ID" value="EPQ56059.1"/>
    <property type="molecule type" value="Genomic_DNA"/>
</dbReference>
<keyword evidence="2" id="KW-1185">Reference proteome</keyword>
<feature type="non-terminal residue" evidence="1">
    <location>
        <position position="212"/>
    </location>
</feature>
<organism evidence="1 2">
    <name type="scientific">Gloeophyllum trabeum (strain ATCC 11539 / FP-39264 / Madison 617)</name>
    <name type="common">Brown rot fungus</name>
    <dbReference type="NCBI Taxonomy" id="670483"/>
    <lineage>
        <taxon>Eukaryota</taxon>
        <taxon>Fungi</taxon>
        <taxon>Dikarya</taxon>
        <taxon>Basidiomycota</taxon>
        <taxon>Agaricomycotina</taxon>
        <taxon>Agaricomycetes</taxon>
        <taxon>Gloeophyllales</taxon>
        <taxon>Gloeophyllaceae</taxon>
        <taxon>Gloeophyllum</taxon>
    </lineage>
</organism>
<dbReference type="InterPro" id="IPR029058">
    <property type="entry name" value="AB_hydrolase_fold"/>
</dbReference>
<reference evidence="1 2" key="1">
    <citation type="journal article" date="2012" name="Science">
        <title>The Paleozoic origin of enzymatic lignin decomposition reconstructed from 31 fungal genomes.</title>
        <authorList>
            <person name="Floudas D."/>
            <person name="Binder M."/>
            <person name="Riley R."/>
            <person name="Barry K."/>
            <person name="Blanchette R.A."/>
            <person name="Henrissat B."/>
            <person name="Martinez A.T."/>
            <person name="Otillar R."/>
            <person name="Spatafora J.W."/>
            <person name="Yadav J.S."/>
            <person name="Aerts A."/>
            <person name="Benoit I."/>
            <person name="Boyd A."/>
            <person name="Carlson A."/>
            <person name="Copeland A."/>
            <person name="Coutinho P.M."/>
            <person name="de Vries R.P."/>
            <person name="Ferreira P."/>
            <person name="Findley K."/>
            <person name="Foster B."/>
            <person name="Gaskell J."/>
            <person name="Glotzer D."/>
            <person name="Gorecki P."/>
            <person name="Heitman J."/>
            <person name="Hesse C."/>
            <person name="Hori C."/>
            <person name="Igarashi K."/>
            <person name="Jurgens J.A."/>
            <person name="Kallen N."/>
            <person name="Kersten P."/>
            <person name="Kohler A."/>
            <person name="Kuees U."/>
            <person name="Kumar T.K.A."/>
            <person name="Kuo A."/>
            <person name="LaButti K."/>
            <person name="Larrondo L.F."/>
            <person name="Lindquist E."/>
            <person name="Ling A."/>
            <person name="Lombard V."/>
            <person name="Lucas S."/>
            <person name="Lundell T."/>
            <person name="Martin R."/>
            <person name="McLaughlin D.J."/>
            <person name="Morgenstern I."/>
            <person name="Morin E."/>
            <person name="Murat C."/>
            <person name="Nagy L.G."/>
            <person name="Nolan M."/>
            <person name="Ohm R.A."/>
            <person name="Patyshakuliyeva A."/>
            <person name="Rokas A."/>
            <person name="Ruiz-Duenas F.J."/>
            <person name="Sabat G."/>
            <person name="Salamov A."/>
            <person name="Samejima M."/>
            <person name="Schmutz J."/>
            <person name="Slot J.C."/>
            <person name="St John F."/>
            <person name="Stenlid J."/>
            <person name="Sun H."/>
            <person name="Sun S."/>
            <person name="Syed K."/>
            <person name="Tsang A."/>
            <person name="Wiebenga A."/>
            <person name="Young D."/>
            <person name="Pisabarro A."/>
            <person name="Eastwood D.C."/>
            <person name="Martin F."/>
            <person name="Cullen D."/>
            <person name="Grigoriev I.V."/>
            <person name="Hibbett D.S."/>
        </authorList>
    </citation>
    <scope>NUCLEOTIDE SEQUENCE [LARGE SCALE GENOMIC DNA]</scope>
    <source>
        <strain evidence="1 2">ATCC 11539</strain>
    </source>
</reference>
<dbReference type="KEGG" id="gtr:GLOTRDRAFT_14287"/>
<dbReference type="OrthoDB" id="5311491at2759"/>
<dbReference type="eggNOG" id="ENOG502SK0M">
    <property type="taxonomic scope" value="Eukaryota"/>
</dbReference>
<gene>
    <name evidence="1" type="ORF">GLOTRDRAFT_14287</name>
</gene>
<proteinExistence type="predicted"/>
<protein>
    <recommendedName>
        <fullName evidence="3">AB hydrolase-1 domain-containing protein</fullName>
    </recommendedName>
</protein>
<dbReference type="Proteomes" id="UP000030669">
    <property type="component" value="Unassembled WGS sequence"/>
</dbReference>
<evidence type="ECO:0000313" key="1">
    <source>
        <dbReference type="EMBL" id="EPQ56059.1"/>
    </source>
</evidence>
<accession>S7RSP6</accession>
<evidence type="ECO:0008006" key="3">
    <source>
        <dbReference type="Google" id="ProtNLM"/>
    </source>
</evidence>
<sequence length="212" mass="23816">MPTAVIDAEGTEIFFTDSGPVEGSSDYTTYVMYHGSAFTGDMFHKLLPFAANAKDNVRLVILNRRDYVGSSKYSDAELEDLNAGRKVFMERTAVEVGNFLAWFIEKNQIPRITSDGKSGGLAVGGWSIGSATPLSLFGHPEAVPKELYAKLEPYFRLLIFYDPPHLTFGYEQPPEGYNPWTDPDFPTPLELFDNFRYWVSGYYEHAGLPSRD</sequence>
<dbReference type="GeneID" id="19304849"/>
<dbReference type="SUPFAM" id="SSF53474">
    <property type="entry name" value="alpha/beta-Hydrolases"/>
    <property type="match status" value="1"/>
</dbReference>
<name>S7RSP6_GLOTA</name>